<organism evidence="10 11">
    <name type="scientific">Scardovia wiggsiae F0424</name>
    <dbReference type="NCBI Taxonomy" id="857290"/>
    <lineage>
        <taxon>Bacteria</taxon>
        <taxon>Bacillati</taxon>
        <taxon>Actinomycetota</taxon>
        <taxon>Actinomycetes</taxon>
        <taxon>Bifidobacteriales</taxon>
        <taxon>Bifidobacteriaceae</taxon>
        <taxon>Scardovia</taxon>
    </lineage>
</organism>
<feature type="transmembrane region" description="Helical" evidence="7">
    <location>
        <begin position="124"/>
        <end position="147"/>
    </location>
</feature>
<evidence type="ECO:0000256" key="3">
    <source>
        <dbReference type="ARBA" id="ARBA00022692"/>
    </source>
</evidence>
<dbReference type="EMBL" id="AGZS01000001">
    <property type="protein sequence ID" value="EJD65276.1"/>
    <property type="molecule type" value="Genomic_DNA"/>
</dbReference>
<proteinExistence type="predicted"/>
<name>J0X1K9_9BIFI</name>
<evidence type="ECO:0000256" key="7">
    <source>
        <dbReference type="SAM" id="Phobius"/>
    </source>
</evidence>
<dbReference type="InterPro" id="IPR050487">
    <property type="entry name" value="FtsQ_DivIB"/>
</dbReference>
<dbReference type="GO" id="GO:0051301">
    <property type="term" value="P:cell division"/>
    <property type="evidence" value="ECO:0007669"/>
    <property type="project" value="UniProtKB-KW"/>
</dbReference>
<feature type="region of interest" description="Disordered" evidence="6">
    <location>
        <begin position="1"/>
        <end position="78"/>
    </location>
</feature>
<evidence type="ECO:0000259" key="9">
    <source>
        <dbReference type="Pfam" id="PF08478"/>
    </source>
</evidence>
<feature type="domain" description="Cell division protein FtsQ/DivIB C-terminal" evidence="8">
    <location>
        <begin position="226"/>
        <end position="345"/>
    </location>
</feature>
<dbReference type="PANTHER" id="PTHR37820">
    <property type="entry name" value="CELL DIVISION PROTEIN DIVIB"/>
    <property type="match status" value="1"/>
</dbReference>
<feature type="compositionally biased region" description="Polar residues" evidence="6">
    <location>
        <begin position="25"/>
        <end position="39"/>
    </location>
</feature>
<evidence type="ECO:0000256" key="5">
    <source>
        <dbReference type="ARBA" id="ARBA00023306"/>
    </source>
</evidence>
<dbReference type="PANTHER" id="PTHR37820:SF1">
    <property type="entry name" value="CELL DIVISION PROTEIN FTSQ"/>
    <property type="match status" value="1"/>
</dbReference>
<dbReference type="Gene3D" id="3.10.20.310">
    <property type="entry name" value="membrane protein fhac"/>
    <property type="match status" value="1"/>
</dbReference>
<dbReference type="InterPro" id="IPR005548">
    <property type="entry name" value="Cell_div_FtsQ/DivIB_C"/>
</dbReference>
<feature type="compositionally biased region" description="Basic and acidic residues" evidence="6">
    <location>
        <begin position="46"/>
        <end position="67"/>
    </location>
</feature>
<keyword evidence="1" id="KW-1003">Cell membrane</keyword>
<dbReference type="STRING" id="857290.HMPREF9156_00040"/>
<keyword evidence="2" id="KW-0132">Cell division</keyword>
<dbReference type="AlphaFoldDB" id="J0X1K9"/>
<dbReference type="OrthoDB" id="3238713at2"/>
<feature type="compositionally biased region" description="Basic and acidic residues" evidence="6">
    <location>
        <begin position="1"/>
        <end position="14"/>
    </location>
</feature>
<feature type="domain" description="POTRA" evidence="9">
    <location>
        <begin position="157"/>
        <end position="219"/>
    </location>
</feature>
<dbReference type="GO" id="GO:0005886">
    <property type="term" value="C:plasma membrane"/>
    <property type="evidence" value="ECO:0007669"/>
    <property type="project" value="TreeGrafter"/>
</dbReference>
<evidence type="ECO:0000313" key="11">
    <source>
        <dbReference type="Proteomes" id="UP000006415"/>
    </source>
</evidence>
<dbReference type="eggNOG" id="COG1589">
    <property type="taxonomic scope" value="Bacteria"/>
</dbReference>
<keyword evidence="4 7" id="KW-1133">Transmembrane helix</keyword>
<evidence type="ECO:0000256" key="4">
    <source>
        <dbReference type="ARBA" id="ARBA00022989"/>
    </source>
</evidence>
<sequence>MFESFKKDKPETEGRPSAGRKGSGRTAQSNISRSSQQRMPRNITGRRRDGKFPVHRGEGKNTADDTVKSGQGQFIDPRQMRTRNTVEELAATAGRGRQKASVRPKLIDFTRKHKEKEKNSRKKAIRNIAIVIAVVAAVSGIIAALLFSPVLALQPGSVTVTGTNEWVQPQEIRKIAQKQSGRSLFLLDTKAINDQAAKIPGVSGAKVSRRFPHGIEVRVLASKPAAVLKTDSGQTQAVDSRGRTMSAEKASVDGIPVITVADFTAALKQNAVKQALKVLSALPEDLRSQITSVAAETQDSVTTVLKSGYTIIWGNSSQMDFKKAIVRKTLEKLAEDKSPNRVIDVSAPDHAVIKPDNSGSAGSPSAQ</sequence>
<dbReference type="HOGENOM" id="CLU_047677_0_0_11"/>
<feature type="region of interest" description="Disordered" evidence="6">
    <location>
        <begin position="338"/>
        <end position="367"/>
    </location>
</feature>
<keyword evidence="5" id="KW-0131">Cell cycle</keyword>
<evidence type="ECO:0000313" key="10">
    <source>
        <dbReference type="EMBL" id="EJD65276.1"/>
    </source>
</evidence>
<feature type="compositionally biased region" description="Polar residues" evidence="6">
    <location>
        <begin position="357"/>
        <end position="367"/>
    </location>
</feature>
<dbReference type="RefSeq" id="WP_007147108.1">
    <property type="nucleotide sequence ID" value="NZ_AKCI01000001.1"/>
</dbReference>
<reference evidence="10 11" key="1">
    <citation type="submission" date="2012-01" db="EMBL/GenBank/DDBJ databases">
        <title>The Genome Sequence of Scardovia wiggsiae F0424.</title>
        <authorList>
            <consortium name="The Broad Institute Genome Sequencing Platform"/>
            <person name="Earl A."/>
            <person name="Ward D."/>
            <person name="Feldgarden M."/>
            <person name="Gevers D."/>
            <person name="Izard J."/>
            <person name="Ganesan A."/>
            <person name="Baranova O.V."/>
            <person name="Blanton J.M."/>
            <person name="Tanner A.C."/>
            <person name="Mathney J."/>
            <person name="Dewhirst F.E."/>
            <person name="Young S.K."/>
            <person name="Zeng Q."/>
            <person name="Gargeya S."/>
            <person name="Fitzgerald M."/>
            <person name="Haas B."/>
            <person name="Abouelleil A."/>
            <person name="Alvarado L."/>
            <person name="Arachchi H.M."/>
            <person name="Berlin A."/>
            <person name="Chapman S.B."/>
            <person name="Gearin G."/>
            <person name="Goldberg J."/>
            <person name="Griggs A."/>
            <person name="Gujja S."/>
            <person name="Hansen M."/>
            <person name="Heiman D."/>
            <person name="Howarth C."/>
            <person name="Larimer J."/>
            <person name="Lui A."/>
            <person name="MacDonald P.J.P."/>
            <person name="McCowen C."/>
            <person name="Montmayeur A."/>
            <person name="Murphy C."/>
            <person name="Neiman D."/>
            <person name="Pearson M."/>
            <person name="Priest M."/>
            <person name="Roberts A."/>
            <person name="Saif S."/>
            <person name="Shea T."/>
            <person name="Sisk P."/>
            <person name="Stolte C."/>
            <person name="Sykes S."/>
            <person name="Wortman J."/>
            <person name="Nusbaum C."/>
            <person name="Birren B."/>
        </authorList>
    </citation>
    <scope>NUCLEOTIDE SEQUENCE [LARGE SCALE GENOMIC DNA]</scope>
    <source>
        <strain evidence="10 11">F0424</strain>
    </source>
</reference>
<protein>
    <submittedName>
        <fullName evidence="10">Uncharacterized protein</fullName>
    </submittedName>
</protein>
<dbReference type="Pfam" id="PF03799">
    <property type="entry name" value="FtsQ_DivIB_C"/>
    <property type="match status" value="1"/>
</dbReference>
<evidence type="ECO:0000259" key="8">
    <source>
        <dbReference type="Pfam" id="PF03799"/>
    </source>
</evidence>
<evidence type="ECO:0000256" key="2">
    <source>
        <dbReference type="ARBA" id="ARBA00022618"/>
    </source>
</evidence>
<keyword evidence="3 7" id="KW-0812">Transmembrane</keyword>
<accession>J0X1K9</accession>
<gene>
    <name evidence="10" type="ORF">HMPREF9156_00040</name>
</gene>
<evidence type="ECO:0000256" key="6">
    <source>
        <dbReference type="SAM" id="MobiDB-lite"/>
    </source>
</evidence>
<comment type="caution">
    <text evidence="10">The sequence shown here is derived from an EMBL/GenBank/DDBJ whole genome shotgun (WGS) entry which is preliminary data.</text>
</comment>
<dbReference type="Proteomes" id="UP000006415">
    <property type="component" value="Unassembled WGS sequence"/>
</dbReference>
<evidence type="ECO:0000256" key="1">
    <source>
        <dbReference type="ARBA" id="ARBA00022475"/>
    </source>
</evidence>
<dbReference type="Pfam" id="PF08478">
    <property type="entry name" value="POTRA_1"/>
    <property type="match status" value="1"/>
</dbReference>
<keyword evidence="7" id="KW-0472">Membrane</keyword>
<keyword evidence="11" id="KW-1185">Reference proteome</keyword>
<dbReference type="InterPro" id="IPR013685">
    <property type="entry name" value="POTRA_FtsQ_type"/>
</dbReference>